<keyword evidence="4 6" id="KW-1133">Transmembrane helix</keyword>
<evidence type="ECO:0000313" key="7">
    <source>
        <dbReference type="EMBL" id="GAA4832830.1"/>
    </source>
</evidence>
<evidence type="ECO:0000256" key="5">
    <source>
        <dbReference type="ARBA" id="ARBA00023136"/>
    </source>
</evidence>
<feature type="transmembrane region" description="Helical" evidence="6">
    <location>
        <begin position="12"/>
        <end position="29"/>
    </location>
</feature>
<keyword evidence="8" id="KW-1185">Reference proteome</keyword>
<feature type="transmembrane region" description="Helical" evidence="6">
    <location>
        <begin position="213"/>
        <end position="236"/>
    </location>
</feature>
<feature type="transmembrane region" description="Helical" evidence="6">
    <location>
        <begin position="130"/>
        <end position="147"/>
    </location>
</feature>
<keyword evidence="3 6" id="KW-0812">Transmembrane</keyword>
<gene>
    <name evidence="7" type="ORF">GCM10023331_17610</name>
</gene>
<evidence type="ECO:0000256" key="1">
    <source>
        <dbReference type="ARBA" id="ARBA00004141"/>
    </source>
</evidence>
<feature type="transmembrane region" description="Helical" evidence="6">
    <location>
        <begin position="92"/>
        <end position="110"/>
    </location>
</feature>
<evidence type="ECO:0000256" key="4">
    <source>
        <dbReference type="ARBA" id="ARBA00022989"/>
    </source>
</evidence>
<evidence type="ECO:0000256" key="6">
    <source>
        <dbReference type="SAM" id="Phobius"/>
    </source>
</evidence>
<dbReference type="RefSeq" id="WP_345371035.1">
    <property type="nucleotide sequence ID" value="NZ_BAABJX010000026.1"/>
</dbReference>
<proteinExistence type="inferred from homology"/>
<dbReference type="InterPro" id="IPR012506">
    <property type="entry name" value="TMEM86B-like"/>
</dbReference>
<protein>
    <submittedName>
        <fullName evidence="7">Lysoplasmalogenase</fullName>
    </submittedName>
</protein>
<reference evidence="8" key="1">
    <citation type="journal article" date="2019" name="Int. J. Syst. Evol. Microbiol.">
        <title>The Global Catalogue of Microorganisms (GCM) 10K type strain sequencing project: providing services to taxonomists for standard genome sequencing and annotation.</title>
        <authorList>
            <consortium name="The Broad Institute Genomics Platform"/>
            <consortium name="The Broad Institute Genome Sequencing Center for Infectious Disease"/>
            <person name="Wu L."/>
            <person name="Ma J."/>
        </authorList>
    </citation>
    <scope>NUCLEOTIDE SEQUENCE [LARGE SCALE GENOMIC DNA]</scope>
    <source>
        <strain evidence="8">JCM 18326</strain>
    </source>
</reference>
<dbReference type="Pfam" id="PF07947">
    <property type="entry name" value="YhhN"/>
    <property type="match status" value="1"/>
</dbReference>
<dbReference type="Proteomes" id="UP001500298">
    <property type="component" value="Unassembled WGS sequence"/>
</dbReference>
<feature type="transmembrane region" description="Helical" evidence="6">
    <location>
        <begin position="153"/>
        <end position="175"/>
    </location>
</feature>
<evidence type="ECO:0000313" key="8">
    <source>
        <dbReference type="Proteomes" id="UP001500298"/>
    </source>
</evidence>
<evidence type="ECO:0000256" key="2">
    <source>
        <dbReference type="ARBA" id="ARBA00007375"/>
    </source>
</evidence>
<dbReference type="PANTHER" id="PTHR31885">
    <property type="entry name" value="GH04784P"/>
    <property type="match status" value="1"/>
</dbReference>
<dbReference type="PANTHER" id="PTHR31885:SF6">
    <property type="entry name" value="GH04784P"/>
    <property type="match status" value="1"/>
</dbReference>
<feature type="transmembrane region" description="Helical" evidence="6">
    <location>
        <begin position="187"/>
        <end position="207"/>
    </location>
</feature>
<sequence length="241" mass="27769">MAITTTSKRYQVSKAWHVIFFLIVIGEVLRRILVLPEEVEYIVKPMIMLWISLYFTRFWRRGVSLIYLGMMFAFFFSWLGDVLLMFQQVNPFFFVTGLGAFLVAQCWYVFTFLRLNEGQKEVGLLKQKPWWIIPFLIVGGGLYWLLYPGMGEVLKVAVLFYEASILGMALTAFNLKTGPNKAAAQRIFIGALLFMSSDSVIALNRFFTEIAYAGYFIILTYIAAQYLIMTGVLKLIKEKNC</sequence>
<evidence type="ECO:0000256" key="3">
    <source>
        <dbReference type="ARBA" id="ARBA00022692"/>
    </source>
</evidence>
<organism evidence="7 8">
    <name type="scientific">Algivirga pacifica</name>
    <dbReference type="NCBI Taxonomy" id="1162670"/>
    <lineage>
        <taxon>Bacteria</taxon>
        <taxon>Pseudomonadati</taxon>
        <taxon>Bacteroidota</taxon>
        <taxon>Cytophagia</taxon>
        <taxon>Cytophagales</taxon>
        <taxon>Flammeovirgaceae</taxon>
        <taxon>Algivirga</taxon>
    </lineage>
</organism>
<keyword evidence="5 6" id="KW-0472">Membrane</keyword>
<name>A0ABP9DB68_9BACT</name>
<feature type="transmembrane region" description="Helical" evidence="6">
    <location>
        <begin position="66"/>
        <end position="86"/>
    </location>
</feature>
<comment type="caution">
    <text evidence="7">The sequence shown here is derived from an EMBL/GenBank/DDBJ whole genome shotgun (WGS) entry which is preliminary data.</text>
</comment>
<dbReference type="EMBL" id="BAABJX010000026">
    <property type="protein sequence ID" value="GAA4832830.1"/>
    <property type="molecule type" value="Genomic_DNA"/>
</dbReference>
<comment type="subcellular location">
    <subcellularLocation>
        <location evidence="1">Membrane</location>
        <topology evidence="1">Multi-pass membrane protein</topology>
    </subcellularLocation>
</comment>
<comment type="similarity">
    <text evidence="2">Belongs to the TMEM86 family.</text>
</comment>
<accession>A0ABP9DB68</accession>